<dbReference type="FunFam" id="3.30.559.10:FF:000016">
    <property type="entry name" value="Nonribosomal peptide synthase Pes1"/>
    <property type="match status" value="1"/>
</dbReference>
<dbReference type="CDD" id="cd05918">
    <property type="entry name" value="A_NRPS_SidN3_like"/>
    <property type="match status" value="5"/>
</dbReference>
<dbReference type="NCBIfam" id="TIGR01733">
    <property type="entry name" value="AA-adenyl-dom"/>
    <property type="match status" value="4"/>
</dbReference>
<dbReference type="Gene3D" id="3.30.559.30">
    <property type="entry name" value="Nonribosomal peptide synthetase, condensation domain"/>
    <property type="match status" value="9"/>
</dbReference>
<accession>A0AAV9I194</accession>
<dbReference type="Pfam" id="PF00668">
    <property type="entry name" value="Condensation"/>
    <property type="match status" value="8"/>
</dbReference>
<dbReference type="FunFam" id="3.30.559.30:FF:000003">
    <property type="entry name" value="Nonribosomal peptide synthase SidD"/>
    <property type="match status" value="1"/>
</dbReference>
<feature type="domain" description="Carrier" evidence="7">
    <location>
        <begin position="6087"/>
        <end position="6163"/>
    </location>
</feature>
<dbReference type="SMART" id="SM00823">
    <property type="entry name" value="PKS_PP"/>
    <property type="match status" value="6"/>
</dbReference>
<dbReference type="InterPro" id="IPR045851">
    <property type="entry name" value="AMP-bd_C_sf"/>
</dbReference>
<evidence type="ECO:0000313" key="9">
    <source>
        <dbReference type="Proteomes" id="UP001321749"/>
    </source>
</evidence>
<dbReference type="InterPro" id="IPR023213">
    <property type="entry name" value="CAT-like_dom_sf"/>
</dbReference>
<name>A0AAV9I194_9PEZI</name>
<dbReference type="PROSITE" id="PS00455">
    <property type="entry name" value="AMP_BINDING"/>
    <property type="match status" value="3"/>
</dbReference>
<dbReference type="Gene3D" id="2.30.38.10">
    <property type="entry name" value="Luciferase, Domain 3"/>
    <property type="match status" value="1"/>
</dbReference>
<feature type="domain" description="Carrier" evidence="7">
    <location>
        <begin position="825"/>
        <end position="900"/>
    </location>
</feature>
<dbReference type="InterPro" id="IPR001242">
    <property type="entry name" value="Condensation_dom"/>
</dbReference>
<sequence length="7535" mass="825347">MSNDITRKSFWAQRLQAVEGASSGPSFFDLTNDAQTSQAGSEAYARTKAVNAVDANNLKQAALLHGLSEDTIVLAAWAVLLRSYAGEDGPVSFGVCLDREQAAWLSTMSVSGDDKLLSMMRAAEQDMKLTLDHTLSFHSLGAFSEGTGCKAIETAVYIHSWKSRFPDMHLPSKATAFVNVMEGTMVHVHLSYRKDALSTQRAQSVADNFAHALNTLTARLRVTGKHDTEDVLVKNIETISRNDYSRIVEFSSPLPAKLDDCVHDLILTRCNKPEYSRRLAVTAWDGDFTYAELARQALRLASLIASAAHQIDVPLDGKQIFVPFYLSKSKWTPVTILAILAAGGACVPLEPSHPAARRNDILAQVNAPIVLTNSSLYAGLAQTLAPETSVKHIICVDQLEDGTSLTSSTLNSTAAPLPYVQPEALCYVIFTSGSTGSPKGVKWQHSALATSMWEHGREFHMNERSRVLQFASHVFDVSVVELVTPLIHGGCVVVPSDQDRIDPDSLARFMESMGVNCALFAASYARLLKPEAVPTLKTLILGGEGIGQGNIDKWTPTLDRFIIGYGSAETCINCAKNEFSVATKAKKPWKESLGHAIGGRMLIADRSSMDRLAPIGAVGEIIVEGPILAQGYLNDAGKTSRSFIENPAWVKKTHFYPASSRRRFYRTGDLGRQGMDGSIHFMGRADFQVKIRGQRMELEEIRFHIVKALPDAVDVHVDVISAQGDKALAAFISFAAPMGPQQEIQTHRADMAQIESLTEMLASLRKNLPPAAVPSFFILVSAFPCLVSGKIDRRRLLDFANHMTIEELSSSLSQSLSGHGSDTVSPVGSRVEEVILSCCRDVMRHPSLGPEDNFLLSGGDSITAIKIAGAAREHGIVITVSNIFQTPSIRALSQVAIASEELIDDDEELDIPLALSLLPSDLVNEIVSDITTQGASEGPILDIYPCSPLQEALITASSIRAGAYVARHTLELPSHVDLGRFKHAWSAVVQRNDVLRTRIFESEQGAMQVVYDSDLEWYTAASCAAYLELDRAAPMEFGDNLVRLGLVDRTFFFTIHHSLFDGWSITQLFEDVEREYIGLDPLSLQPYKVFIRHLAHADEEVPKRFWADKLSSNTGLAACHFPQTLISSYTPIPDSKLQMKVSAPDLEKSEFTMATRIRAAWALLVGRYLDSQDVIFGETLSGRTSSLKHVDTIAGPTISTVPVRITWTAEDTIESLLGHIQNDMLQAEVCGYLGIQSIQSLSQSAAEGCQFQHLVVIQPKRSSLRPLKPDHDCRSEPRIGFDQMSLDLRGYHSYSLNMEFSLEDDGIHITSTFDSTVFSTQQISYLQSQFCHVLNQICRAHGNLNDTISTIDYASRKDRELQIKNNHKPLQYDATTLLQELEEHASTQPNAPAVDAWDGSLTYRELERASSALANHLGALTVGKGDYVPYCFPKSMWTSVAIFGALKIGAVSVALEPSHPDSSISRILFQVKPKVVLCASAFSSRIKALGYRPFVVEQNSMRSITQRSPRRHSTPAPSDTAFVVFTSGSTGEPKGIPLEHNAVCIMAKQHGEVMNINKDSRILQFAAHVFDVSIGDLAIAIFHGACLCVPNEEDRMNNLAYAIATLRANRAWLTPTVASLISPQNCPTMEWLSVGGEQLTQSCKDIWNGVPLVNVYGPAEVTNIGTALLVTPETPLTNIGYANGTRIWICEPGAPHKLAPTGCIGEIVFEGPNVAQGYLDNSRLTEAAFPEVLSWALGEGRQTPVRMYRTGDLARLNFDGSLDFQGRRDTQIKLRGQRIEITAVETALRASIDEPVELAVDILGASATGRDASLISFLYLPQRLNKQTDNSSGLFNDTIDLKPLVSSIRSRLSQTLPPHMAPTLFIPLHHLPKLVSGKIDRKALRLAAAKLTDEEVAHYKLDQTAPKARPSTPAESKMLQLWAAVLRLSESEIGVDDHFVALGGDSITAIKLVALGRSHEVLFTVSSIFQHGTISALCASLIQSKSEDDAFASIKLAKIDHPDLADVAIQCNVAEDEIEDIYPCTALQEGMMIMTEKNPTAYVAHHAMELPKWVNLAVFLRTWQAITDAHPILRTRMVPSGLQVVLRPKPLQWAANPSDNITSYIQQVREEKIGFGTALTRQAILKNPLRFVWTAHHCVYDGWSMSLLADQISRIYKEFTGAANIPAQVSQEQTISFKSFVDYLKAVDEKQANNFWHKQLDETDAPSFPPSLPSSYQALADAMLETTIAFPRHPKSIFTTSTLIRTAWAILISAYSGSHQDIVYGIAVTGRSVPLDGVLGLVGPTLATVPFRIALDFDEPVKQLASRVQHHSFDMLEFEQYGLQNIRKTAPAASAACDFQSLLVVHPDAAESASGRDFVWSSDRSVADFLTNALTMECQPTRTGLTITASYDSSIMDEKQMGRMISTFECILGQVCQGERNGTLKLGDIDTVSPQDRTELSNITRHLPTRVDDRVHDMFVRQATATPDALAVSAWDGDLSYIQLHQLSSKLAIHLRSLGVGPECFTPFCFEKSKWVPVAQLAILKAGGACVPLDPGQPLDRLQSIISTLEPRVIVTSAIHADLLKSCTQVDHFVEVSPATMDQLPKSDSLANNPEATPSSACYAIFTSGSTGTPKGVIWEHSALCTSMKEHGAAFNYTTSTRVLQFSSHTFDVSVSELLTTLMFGGCVCIPDDFTRLNGISSFMNEKRVNWTFFAPSFARLMDPATVPGLKTIVLGGEAPGKDNIERWSGRPGLELIVTYGPAESSIYCAKNSVRGPQIDGSIGHSIGGMMWVADLGRPTNLAPIGAVGEIVVEGSILARGYLKDPQKTAASFRSMPVDWAEGRSTRVYFTGDLGRVNTDGTISCLGRRDDQVKIRGQRVELPDIEYHLRKDERVRQALVLYPRSGPCANHLVGILAMARSKPKTGPASSTDITIANVDDWAEVSEIQDTLAQKVPVYMIPAIWIVLNSIPMMPASQKVNRKMVSEWTKDMNQATYEHIASLSSGGASDDIPCMETALQEKIRDIWCEILNVGPQTVGPKTSFLRLGGDSISAMQVITRCRSDGINVAVQDLLKSKTISDFCKRAESCMAGPKHEEEPLEDDSTDDTPFALSPIQKWFMELAPVSHNYFNQSHLLRFTTPVDFEKLQAALLFIIERHPMLRARFQQADGRWQQHITSDAARSLQCRLFRSVWTMQKAVAYASDAQASLNIISGPLMAADVYQMTDGTSILFITCHHMVIDLVSWRVVLKDLEDILRTGSVTSTSKSLSFRAWCRLLEDQSEISTSQIPAQDLGFWGVTSSENTFAHVIEQGFSLDAQATELLMGDCNTPFNTEPLDILLTAVLHSFNEVFRQIRGPVTVFNEGHGREPWRSDVDLSSTVGWFTSLCPIVLTDHGGDVLRSLMEVKDTRRQIPGKGLPWFTSFARSASSAVEITFNYFGLYQQLEREGAFFNRVSWAPFTGPSDSSADVPRFSLFDVSAGVENGTMTINFAFSNRIKHMHLVQQWVDTCSDTLNHLIHSASNHGQASLTLVDLPHFKTTYDELSTFFDTILPQSGVSAANVQTIYPCSPMQTALLISQALNPKLYAVRYVWAVSSKTAAPVMVEKLISAWKEVVKAHAMLRTVFVQTMSSVNGRQTAVYTQVVLKDFEPAVLACNESASFPVGNPEDHIYHGPAHHIFLSQEDSGRVRIQLDISHALIDGTSVSILLDNFAKAYDGVLHIEEHVQDAYGSYVSYLNQQGVESARQFWKTYLTMAEPCVFPALRMATPQQPTLEHLHFTYPNHTRLHSVCTETETTVASVFKLAWALLLQAYTGNSSPCFGFLASGRDLPIQGIEQAIGPFINMLVCMVSLEDGAMPVESVLKVSHDDYVNSLSHQLCSLAEIQRSLGLGGSRLFNTALSVQRLASIGSSETTVEFQQLDAEDPSEFDIALNIGDAPDFVDVSLAYNNALISAEQAKAMASTFNHAIDSILDSMSQPLRSISLITQSDYKQAASWNEAVAPTTVSALCDELIARHLTARGHEQAICGWDLSLSYFELDSLANAVAQHLVSKYSVSPNTLVPFCFEKSSWAIVVMLGILKAGAAFVPLDYLHPAERLAAIAQRTGAPVVVCSESNEQIGRALSSNTGIPHLVVGPQSIDGLKSTDGLARRAARQPRNPSDLAYCLFTSGSTGTPKGVRIQHEAICSGATMHGEAFDYTPQARVLQFASYVFDACITEILTTLLMGGCVCVPSEDQRMDPAELMAFINDRQVNHALLTPSVLALLDPVQVPSISTLLLGGEAAGFELVQRWRAPNRRVLIAYGPTECTVICAGLDVTNPERLPRGKNLIGGSVGSAGWIAYPHDPNRLVPLGAAGELLVEGPILAQGYLDDEAKTDAAFVYPVWAGGHRRMYRTGDLVRHLEDGTLEYLGRRDNQVKHRGQRLELGEIECQLLKLPEVKQAAVLLMKKGLCDDQIVTVLALKDNGQSRIAGRLPFSVGLHEGTDVLVGETISTTVSALGQALATMLPHYMIPTVWFVTDKLPLMPSGKIDRRFLNACISNISKETYNVCTGQQQPDSERKSDKDLQPVVASTPTPGNNGVAEIIRQVWSEVLDLDAQSIDVCAGSFVNLGGDSISAMEVVAQCRAKGVPLLIEQLLKAKSVNQVAAHFAHLDLGLSASGPSGSSTDEMNSDHESTEESEAEENITLFGLSPIQKMFTRASPGENHFNQSFLLKVSTNRMQVGEAEVRKALDAIVRRHAMLRARFQKLGRTFKQWIDPALDESYLFRSWKFVKSSSFSGEALERVHQTQQSLDLENGPVFAGDLLNIGDEQYIFLTAHHLVIDLVSWRIVLKDLEDHLVSGTISPYKSTSFEKWCGLLSTHRKTLATTSVIPCEVPSTDYNYWEMAGRPNYSSDFEHRQFALSAATSTLLLGPGNDSLGTEPLDLFISAVMHSFAATFQDRQIPPIFNEGHGREPWSDSIDLSRTVGWFTTIAPVWVDAEKCGKNILQYVKETKEFRRNTPSKGFSYFSSLDFDKRPFAMEVSFNYFGSFQQLDREGALLKQVHWRNLGVDPLEVSAETKRFSLIEVSAEIEDHQLVFTFSFNSNIARQDDIHRWIGNCQKSLDQLARALGEQPQPVPVATFEELGVPEANVEDVYPCSPSQQGMLLSQTKDPELYWFRSMYEVQSAPTISITARQLHQAWKSVVQRHPVLRTIFIEQNSTDGLYDQLVLRNYEPDVVEREIGGVANEAELVEALKIGKISSDLLSHRVPQHQLHIIHQTTTGKTFCSFLLSHAIADGVSMGVLMRDFNLACQGQRFEGDQPLLKHYVDYLSSRDAVSDVEFWKKSLDGVDPCLLPSEASPTTARKALGKVHIPVEKVNYSKLQSTARKLGVSLFTMLQVTWALTLREYINADREECAFGVVTSGRDLPVKGIRDMVGPLVNILVARVMLPHDQTVAQIAEAVHDGFIDNLAHQTSSLAEITHEIGAGTLFNTGMTLQKAGKAEEVSGLELKPVGGQDPTEFDMVVQALDDGQQLKVHLGYWCDRISDKRAGDMADTFGSILGQIVQNPNVLPIDLHVASVKDVQRLWEWNATLPPSMDLRIEQMIAQRTAEHPRREALWSTEETLSYQQLDTLSTRVAQEFLRDIKREETVPLCFEKSVWIVVAMVAVLKVGGTVVLMDHSHPIERLRCIADTVKARRILASPAQAEMCRSELGLPTVTISKDTVNSKPTHSGPLVKAQKASHDAAYVVFTSGSTGTPKGSVTEHHSFCTAMWGYHQAIGQLPGERVLQFASYSFDASFLEILGSLMVGATVCVPTEKERGNHLVSFINQSKTSFAVITPSVASILRPEDVPTLKCLALCGEPMTTSHISTWSDKVRLVNAFGPSECCVGSAANSPVTIDSSPKCIGKAVSCCYWVVHPRNHNRLSRVGNIGELLIEGPILARHYLDEPVKTAAAFISNPEWARPGRGARLYKTGDLVYQNPDGSFQYVGRKDTQAKIRGQRLEFGDVEQAFRDVFPGAENVVAEIVPGKRSPRLVVFFSAKGLDIASVEPAKLQAKMAQKVPGYMVPSTIVPLEQMPLMPSGKIDRKKIKALGSALPTRSSPAVPAVGQVPQAASAAPAEQNKKTSAGPLPTSEMEITLAALWKDVLRNAPDQILADHSFFKVGGDSYTAMKLVTAARAKGVALSVGTIMQTPKLSDMAAKATRKSDKGIAAPAATAALPFSMVTWNPELEEEVSRQCGVPASTIEDVYPCTPLQEGLFVLSVKQAGAYVARHCYRLPHALDLARYKQAWEAIYRSSAILRTHIVQLDGANQRRPSGLYQVVVNKPIVWQQARSLDEFAVNTQRVSLGVALAQFAVVDGQDDYDGDHYLVITMHHAAYDAASLGMLLEDVEAVYNGQQPTGRPAFCEFISQLERVQVQETKQFWSKYLDGVRSLDFPHVPSGYVVNSDSIYDYDMSLPVAESTSHTVSTAIRVAWGTVLGSHANAEDVVFGETISGRGGNDAVADAQGPMITTVPVRLTLGQDTPVNQALDDMQRSLVEMIPYQQAGLQNIRTFSPGAAAACGFGCLVTIAPEASVPGSSGLGVEPVDVGSPPVMSHPLSVQFILGELGTMKVSVCHDERLVDGAQVRKMVREFAGVLEQLCVQGGEKKHIKEIMVASAIRGGVEKAAAAALKIDVLGVMQGEIDEMLEDISSHQLSKPSSEVGGGRKNGVEELTAEMRKIWADILKMQSQEIAEEDNFFELGGDSISSMRLVTAAERKNITVTVADIFQHPTLKELCLFLIQAGGGGGGGGGNGGEQQPAETTVQALPQHYEEFGVIDQLELNRGDVVGAVCRQLSVFPGDIEDVYPATDYQAWAVSHGLMRNRGNTNYFLFRLHGDLDTFRLEQACRKMVAANPILRTLFTTIGGQVMQVVVRSYQIEFMRYGSEHMADDNFIQWLVEQDTQRSAYLSQSIVRFKLVRTDDHYVLIMRMSHAQYDGMSLPLITRDLAKAYNGQDIQQRPSFGKFIQGITHREADAVQFWGGLLEGSSITQVVEHPGPTHKHYVDTIRTRTLPPMPVNVAGMSQATLVKAAWALVLAKMSGQRDIVFGNLIFGRNLPVAGIDEIAGPCINIIPIRVKVDAMDTIQDLLALVQEQQMAAMPHESLGFRRLIKNCTDWPHWARFSSVVQHQQQGSDGGQGQEFSLADNLRCEMGVLGPAYDSSDLWVQTTPLADSFKVEIGSCSSIVQPAMAEMLLDKLCATLSIFASLASGPDCHLWELLARDGPPLIPIRSTIVDQVWRKVLPEADTITSDVPYYEIWGDEIAPVRFLEEYAQHGIHFDMEDILENPTKQAQMMLVSRIQSEMENSRRGRRSPRSPRSHDESMMMIGGRSMSRDGFLELGRSGAGVGAAVMSPTAESETTRSNSRGFFVIGGGGGGSSSSLSQSQSRKQTMASSLSSRDNSILGSPLVASPRLGAIVNRRGNSLLPAGGRKATTGGGYMSPASSVGGGGQQQHGMMMAMPSGVNPLNGEGERMMSPPSTPSSTSDGSLANGGGGQGMMKGLTSPRLRALRGESGVMPDMGRPRLLRMRSGLVDGGKW</sequence>
<dbReference type="PANTHER" id="PTHR45527:SF1">
    <property type="entry name" value="FATTY ACID SYNTHASE"/>
    <property type="match status" value="1"/>
</dbReference>
<protein>
    <submittedName>
        <fullName evidence="8">Non-ribosomal peptide synthetase</fullName>
    </submittedName>
</protein>
<comment type="pathway">
    <text evidence="1">Secondary metabolite biosynthesis.</text>
</comment>
<feature type="domain" description="Carrier" evidence="7">
    <location>
        <begin position="2993"/>
        <end position="3069"/>
    </location>
</feature>
<dbReference type="GO" id="GO:0043041">
    <property type="term" value="P:amino acid activation for nonribosomal peptide biosynthetic process"/>
    <property type="evidence" value="ECO:0007669"/>
    <property type="project" value="TreeGrafter"/>
</dbReference>
<evidence type="ECO:0000256" key="6">
    <source>
        <dbReference type="SAM" id="MobiDB-lite"/>
    </source>
</evidence>
<dbReference type="Gene3D" id="3.30.300.30">
    <property type="match status" value="5"/>
</dbReference>
<comment type="caution">
    <text evidence="8">The sequence shown here is derived from an EMBL/GenBank/DDBJ whole genome shotgun (WGS) entry which is preliminary data.</text>
</comment>
<dbReference type="InterPro" id="IPR010071">
    <property type="entry name" value="AA_adenyl_dom"/>
</dbReference>
<feature type="region of interest" description="Disordered" evidence="6">
    <location>
        <begin position="4526"/>
        <end position="4548"/>
    </location>
</feature>
<dbReference type="FunFam" id="3.40.50.12780:FF:000014">
    <property type="entry name" value="Nonribosomal peptide synthetase 1"/>
    <property type="match status" value="1"/>
</dbReference>
<dbReference type="Pfam" id="PF00550">
    <property type="entry name" value="PP-binding"/>
    <property type="match status" value="6"/>
</dbReference>
<keyword evidence="9" id="KW-1185">Reference proteome</keyword>
<feature type="domain" description="Carrier" evidence="7">
    <location>
        <begin position="6666"/>
        <end position="6742"/>
    </location>
</feature>
<dbReference type="InterPro" id="IPR006162">
    <property type="entry name" value="Ppantetheine_attach_site"/>
</dbReference>
<proteinExistence type="inferred from homology"/>
<keyword evidence="3" id="KW-0597">Phosphoprotein</keyword>
<dbReference type="GO" id="GO:0016874">
    <property type="term" value="F:ligase activity"/>
    <property type="evidence" value="ECO:0007669"/>
    <property type="project" value="UniProtKB-KW"/>
</dbReference>
<feature type="compositionally biased region" description="Polar residues" evidence="6">
    <location>
        <begin position="7352"/>
        <end position="7363"/>
    </location>
</feature>
<dbReference type="PANTHER" id="PTHR45527">
    <property type="entry name" value="NONRIBOSOMAL PEPTIDE SYNTHETASE"/>
    <property type="match status" value="1"/>
</dbReference>
<dbReference type="InterPro" id="IPR009081">
    <property type="entry name" value="PP-bd_ACP"/>
</dbReference>
<comment type="similarity">
    <text evidence="5">Belongs to the NRP synthetase family.</text>
</comment>
<dbReference type="Gene3D" id="3.30.559.10">
    <property type="entry name" value="Chloramphenicol acetyltransferase-like domain"/>
    <property type="match status" value="8"/>
</dbReference>
<dbReference type="FunFam" id="3.30.300.30:FF:000015">
    <property type="entry name" value="Nonribosomal peptide synthase SidD"/>
    <property type="match status" value="5"/>
</dbReference>
<dbReference type="SUPFAM" id="SSF52777">
    <property type="entry name" value="CoA-dependent acyltransferases"/>
    <property type="match status" value="17"/>
</dbReference>
<feature type="region of interest" description="Disordered" evidence="6">
    <location>
        <begin position="7297"/>
        <end position="7323"/>
    </location>
</feature>
<keyword evidence="2" id="KW-0596">Phosphopantetheine</keyword>
<gene>
    <name evidence="8" type="ORF">QBC42DRAFT_327871</name>
</gene>
<dbReference type="Gene3D" id="3.40.50.12780">
    <property type="entry name" value="N-terminal domain of ligase-like"/>
    <property type="match status" value="4"/>
</dbReference>
<evidence type="ECO:0000259" key="7">
    <source>
        <dbReference type="PROSITE" id="PS50075"/>
    </source>
</evidence>
<dbReference type="CDD" id="cd19545">
    <property type="entry name" value="FUM14_C_NRPS-like"/>
    <property type="match status" value="3"/>
</dbReference>
<reference evidence="8" key="2">
    <citation type="submission" date="2023-06" db="EMBL/GenBank/DDBJ databases">
        <authorList>
            <consortium name="Lawrence Berkeley National Laboratory"/>
            <person name="Mondo S.J."/>
            <person name="Hensen N."/>
            <person name="Bonometti L."/>
            <person name="Westerberg I."/>
            <person name="Brannstrom I.O."/>
            <person name="Guillou S."/>
            <person name="Cros-Aarteil S."/>
            <person name="Calhoun S."/>
            <person name="Haridas S."/>
            <person name="Kuo A."/>
            <person name="Pangilinan J."/>
            <person name="Riley R."/>
            <person name="Labutti K."/>
            <person name="Andreopoulos B."/>
            <person name="Lipzen A."/>
            <person name="Chen C."/>
            <person name="Yanf M."/>
            <person name="Daum C."/>
            <person name="Ng V."/>
            <person name="Clum A."/>
            <person name="Steindorff A."/>
            <person name="Ohm R."/>
            <person name="Martin F."/>
            <person name="Silar P."/>
            <person name="Natvig D."/>
            <person name="Lalanne C."/>
            <person name="Gautier V."/>
            <person name="Ament-Velasquez S.L."/>
            <person name="Kruys A."/>
            <person name="Hutchinson M.I."/>
            <person name="Powell A.J."/>
            <person name="Barry K."/>
            <person name="Miller A.N."/>
            <person name="Grigoriev I.V."/>
            <person name="Debuchy R."/>
            <person name="Gladieux P."/>
            <person name="Thoren M.H."/>
            <person name="Johannesson H."/>
        </authorList>
    </citation>
    <scope>NUCLEOTIDE SEQUENCE</scope>
    <source>
        <strain evidence="8">PSN324</strain>
    </source>
</reference>
<dbReference type="CDD" id="cd19534">
    <property type="entry name" value="E_NRPS"/>
    <property type="match status" value="2"/>
</dbReference>
<dbReference type="CDD" id="cd19542">
    <property type="entry name" value="CT_NRPS-like"/>
    <property type="match status" value="3"/>
</dbReference>
<evidence type="ECO:0000256" key="2">
    <source>
        <dbReference type="ARBA" id="ARBA00022450"/>
    </source>
</evidence>
<dbReference type="InterPro" id="IPR020806">
    <property type="entry name" value="PKS_PP-bd"/>
</dbReference>
<keyword evidence="4" id="KW-0436">Ligase</keyword>
<dbReference type="Gene3D" id="1.10.1200.10">
    <property type="entry name" value="ACP-like"/>
    <property type="match status" value="6"/>
</dbReference>
<dbReference type="SUPFAM" id="SSF47336">
    <property type="entry name" value="ACP-like"/>
    <property type="match status" value="6"/>
</dbReference>
<feature type="region of interest" description="Disordered" evidence="6">
    <location>
        <begin position="6053"/>
        <end position="6087"/>
    </location>
</feature>
<dbReference type="FunFam" id="3.30.559.30:FF:000005">
    <property type="entry name" value="Nonribosomal peptide synthase Pes1"/>
    <property type="match status" value="1"/>
</dbReference>
<evidence type="ECO:0000256" key="1">
    <source>
        <dbReference type="ARBA" id="ARBA00005179"/>
    </source>
</evidence>
<dbReference type="SUPFAM" id="SSF56801">
    <property type="entry name" value="Acetyl-CoA synthetase-like"/>
    <property type="match status" value="5"/>
</dbReference>
<evidence type="ECO:0000256" key="5">
    <source>
        <dbReference type="ARBA" id="ARBA00029454"/>
    </source>
</evidence>
<dbReference type="InterPro" id="IPR042099">
    <property type="entry name" value="ANL_N_sf"/>
</dbReference>
<dbReference type="Proteomes" id="UP001321749">
    <property type="component" value="Unassembled WGS sequence"/>
</dbReference>
<dbReference type="PROSITE" id="PS00012">
    <property type="entry name" value="PHOSPHOPANTETHEINE"/>
    <property type="match status" value="2"/>
</dbReference>
<feature type="compositionally biased region" description="Low complexity" evidence="6">
    <location>
        <begin position="6057"/>
        <end position="6077"/>
    </location>
</feature>
<evidence type="ECO:0000313" key="8">
    <source>
        <dbReference type="EMBL" id="KAK4466388.1"/>
    </source>
</evidence>
<dbReference type="FunFam" id="1.10.1200.10:FF:000005">
    <property type="entry name" value="Nonribosomal peptide synthetase 1"/>
    <property type="match status" value="1"/>
</dbReference>
<feature type="domain" description="Carrier" evidence="7">
    <location>
        <begin position="4554"/>
        <end position="4628"/>
    </location>
</feature>
<dbReference type="EMBL" id="MU864932">
    <property type="protein sequence ID" value="KAK4466388.1"/>
    <property type="molecule type" value="Genomic_DNA"/>
</dbReference>
<dbReference type="Pfam" id="PF00501">
    <property type="entry name" value="AMP-binding"/>
    <property type="match status" value="5"/>
</dbReference>
<feature type="compositionally biased region" description="Polar residues" evidence="6">
    <location>
        <begin position="7385"/>
        <end position="7401"/>
    </location>
</feature>
<dbReference type="NCBIfam" id="NF003417">
    <property type="entry name" value="PRK04813.1"/>
    <property type="match status" value="5"/>
</dbReference>
<dbReference type="FunFam" id="3.30.559.30:FF:000002">
    <property type="entry name" value="Nonribosomal peptide synthase Pes1"/>
    <property type="match status" value="2"/>
</dbReference>
<feature type="region of interest" description="Disordered" evidence="6">
    <location>
        <begin position="7424"/>
        <end position="7499"/>
    </location>
</feature>
<feature type="region of interest" description="Disordered" evidence="6">
    <location>
        <begin position="4632"/>
        <end position="4656"/>
    </location>
</feature>
<dbReference type="GO" id="GO:0044550">
    <property type="term" value="P:secondary metabolite biosynthetic process"/>
    <property type="evidence" value="ECO:0007669"/>
    <property type="project" value="TreeGrafter"/>
</dbReference>
<organism evidence="8 9">
    <name type="scientific">Cladorrhinum samala</name>
    <dbReference type="NCBI Taxonomy" id="585594"/>
    <lineage>
        <taxon>Eukaryota</taxon>
        <taxon>Fungi</taxon>
        <taxon>Dikarya</taxon>
        <taxon>Ascomycota</taxon>
        <taxon>Pezizomycotina</taxon>
        <taxon>Sordariomycetes</taxon>
        <taxon>Sordariomycetidae</taxon>
        <taxon>Sordariales</taxon>
        <taxon>Podosporaceae</taxon>
        <taxon>Cladorrhinum</taxon>
    </lineage>
</organism>
<dbReference type="Gene3D" id="3.40.50.980">
    <property type="match status" value="2"/>
</dbReference>
<dbReference type="GO" id="GO:0005737">
    <property type="term" value="C:cytoplasm"/>
    <property type="evidence" value="ECO:0007669"/>
    <property type="project" value="TreeGrafter"/>
</dbReference>
<dbReference type="InterPro" id="IPR020845">
    <property type="entry name" value="AMP-binding_CS"/>
</dbReference>
<evidence type="ECO:0000256" key="3">
    <source>
        <dbReference type="ARBA" id="ARBA00022553"/>
    </source>
</evidence>
<feature type="domain" description="Carrier" evidence="7">
    <location>
        <begin position="1909"/>
        <end position="1985"/>
    </location>
</feature>
<dbReference type="SMART" id="SM01294">
    <property type="entry name" value="PKS_PP_betabranch"/>
    <property type="match status" value="2"/>
</dbReference>
<dbReference type="InterPro" id="IPR000873">
    <property type="entry name" value="AMP-dep_synth/lig_dom"/>
</dbReference>
<feature type="region of interest" description="Disordered" evidence="6">
    <location>
        <begin position="7349"/>
        <end position="7401"/>
    </location>
</feature>
<dbReference type="PROSITE" id="PS50075">
    <property type="entry name" value="CARRIER"/>
    <property type="match status" value="6"/>
</dbReference>
<dbReference type="InterPro" id="IPR036736">
    <property type="entry name" value="ACP-like_sf"/>
</dbReference>
<evidence type="ECO:0000256" key="4">
    <source>
        <dbReference type="ARBA" id="ARBA00022598"/>
    </source>
</evidence>
<reference evidence="8" key="1">
    <citation type="journal article" date="2023" name="Mol. Phylogenet. Evol.">
        <title>Genome-scale phylogeny and comparative genomics of the fungal order Sordariales.</title>
        <authorList>
            <person name="Hensen N."/>
            <person name="Bonometti L."/>
            <person name="Westerberg I."/>
            <person name="Brannstrom I.O."/>
            <person name="Guillou S."/>
            <person name="Cros-Aarteil S."/>
            <person name="Calhoun S."/>
            <person name="Haridas S."/>
            <person name="Kuo A."/>
            <person name="Mondo S."/>
            <person name="Pangilinan J."/>
            <person name="Riley R."/>
            <person name="LaButti K."/>
            <person name="Andreopoulos B."/>
            <person name="Lipzen A."/>
            <person name="Chen C."/>
            <person name="Yan M."/>
            <person name="Daum C."/>
            <person name="Ng V."/>
            <person name="Clum A."/>
            <person name="Steindorff A."/>
            <person name="Ohm R.A."/>
            <person name="Martin F."/>
            <person name="Silar P."/>
            <person name="Natvig D.O."/>
            <person name="Lalanne C."/>
            <person name="Gautier V."/>
            <person name="Ament-Velasquez S.L."/>
            <person name="Kruys A."/>
            <person name="Hutchinson M.I."/>
            <person name="Powell A.J."/>
            <person name="Barry K."/>
            <person name="Miller A.N."/>
            <person name="Grigoriev I.V."/>
            <person name="Debuchy R."/>
            <person name="Gladieux P."/>
            <person name="Hiltunen Thoren M."/>
            <person name="Johannesson H."/>
        </authorList>
    </citation>
    <scope>NUCLEOTIDE SEQUENCE</scope>
    <source>
        <strain evidence="8">PSN324</strain>
    </source>
</reference>
<feature type="compositionally biased region" description="Basic and acidic residues" evidence="6">
    <location>
        <begin position="4532"/>
        <end position="4541"/>
    </location>
</feature>
<dbReference type="GO" id="GO:0031177">
    <property type="term" value="F:phosphopantetheine binding"/>
    <property type="evidence" value="ECO:0007669"/>
    <property type="project" value="InterPro"/>
</dbReference>